<accession>A0ABR2YSQ7</accession>
<evidence type="ECO:0000256" key="1">
    <source>
        <dbReference type="SAM" id="MobiDB-lite"/>
    </source>
</evidence>
<dbReference type="EMBL" id="JALJOT010000005">
    <property type="protein sequence ID" value="KAK9914904.1"/>
    <property type="molecule type" value="Genomic_DNA"/>
</dbReference>
<evidence type="ECO:0000313" key="2">
    <source>
        <dbReference type="EMBL" id="KAK9914904.1"/>
    </source>
</evidence>
<evidence type="ECO:0000313" key="3">
    <source>
        <dbReference type="Proteomes" id="UP001491310"/>
    </source>
</evidence>
<feature type="region of interest" description="Disordered" evidence="1">
    <location>
        <begin position="1"/>
        <end position="33"/>
    </location>
</feature>
<reference evidence="2 3" key="1">
    <citation type="journal article" date="2024" name="Nat. Commun.">
        <title>Phylogenomics reveals the evolutionary origins of lichenization in chlorophyte algae.</title>
        <authorList>
            <person name="Puginier C."/>
            <person name="Libourel C."/>
            <person name="Otte J."/>
            <person name="Skaloud P."/>
            <person name="Haon M."/>
            <person name="Grisel S."/>
            <person name="Petersen M."/>
            <person name="Berrin J.G."/>
            <person name="Delaux P.M."/>
            <person name="Dal Grande F."/>
            <person name="Keller J."/>
        </authorList>
    </citation>
    <scope>NUCLEOTIDE SEQUENCE [LARGE SCALE GENOMIC DNA]</scope>
    <source>
        <strain evidence="2 3">SAG 216-7</strain>
    </source>
</reference>
<comment type="caution">
    <text evidence="2">The sequence shown here is derived from an EMBL/GenBank/DDBJ whole genome shotgun (WGS) entry which is preliminary data.</text>
</comment>
<sequence length="295" mass="33767">MDSRRSLLEDRRDSQQGASTSAADVSKTGEKAEGVLQIGASGARIPLYGRDVETILQAVNLDRRRLDDYLEEAPDEEDDMLEITFNQLPKGFMNREFDWSGQTNYAGMHRKVQEQRMRWHSSRVSGSTEKIEMTLDGELVAVLPLWVAVYQEDDSGLARLHESTFPLSPELVKELESQLQPFCAVAGLSFEGCDQRSGPWRNYYVGVIGDVDSDEDDVLWPNQAIHGNRTIYNVRNGWDIARFLADAVKEEVEGHLGNLKRLQEERQYKSGWAYYMLRSRWGEPVLREFEIRVDT</sequence>
<proteinExistence type="predicted"/>
<feature type="compositionally biased region" description="Basic and acidic residues" evidence="1">
    <location>
        <begin position="1"/>
        <end position="14"/>
    </location>
</feature>
<dbReference type="Proteomes" id="UP001491310">
    <property type="component" value="Unassembled WGS sequence"/>
</dbReference>
<keyword evidence="3" id="KW-1185">Reference proteome</keyword>
<organism evidence="2 3">
    <name type="scientific">Coccomyxa subellipsoidea</name>
    <dbReference type="NCBI Taxonomy" id="248742"/>
    <lineage>
        <taxon>Eukaryota</taxon>
        <taxon>Viridiplantae</taxon>
        <taxon>Chlorophyta</taxon>
        <taxon>core chlorophytes</taxon>
        <taxon>Trebouxiophyceae</taxon>
        <taxon>Trebouxiophyceae incertae sedis</taxon>
        <taxon>Coccomyxaceae</taxon>
        <taxon>Coccomyxa</taxon>
    </lineage>
</organism>
<gene>
    <name evidence="2" type="ORF">WJX75_002108</name>
</gene>
<protein>
    <submittedName>
        <fullName evidence="2">Uncharacterized protein</fullName>
    </submittedName>
</protein>
<name>A0ABR2YSQ7_9CHLO</name>